<evidence type="ECO:0000313" key="2">
    <source>
        <dbReference type="EMBL" id="KAK4005595.1"/>
    </source>
</evidence>
<comment type="caution">
    <text evidence="2">The sequence shown here is derived from an EMBL/GenBank/DDBJ whole genome shotgun (WGS) entry which is preliminary data.</text>
</comment>
<organism evidence="2 3">
    <name type="scientific">Daphnia magna</name>
    <dbReference type="NCBI Taxonomy" id="35525"/>
    <lineage>
        <taxon>Eukaryota</taxon>
        <taxon>Metazoa</taxon>
        <taxon>Ecdysozoa</taxon>
        <taxon>Arthropoda</taxon>
        <taxon>Crustacea</taxon>
        <taxon>Branchiopoda</taxon>
        <taxon>Diplostraca</taxon>
        <taxon>Cladocera</taxon>
        <taxon>Anomopoda</taxon>
        <taxon>Daphniidae</taxon>
        <taxon>Daphnia</taxon>
    </lineage>
</organism>
<dbReference type="Proteomes" id="UP001234178">
    <property type="component" value="Unassembled WGS sequence"/>
</dbReference>
<accession>A0ABQ9YY69</accession>
<sequence length="94" mass="10431">MALKSINQVMSPWSTRLVGRSFRAAIGGTVGGIDSVEEMYWEKRWTKSKRSNPARRSKNKDGNTSCPVAFNYVQIGCLASSRGNSKSDDQTRKS</sequence>
<protein>
    <submittedName>
        <fullName evidence="2">Uncharacterized protein</fullName>
    </submittedName>
</protein>
<feature type="region of interest" description="Disordered" evidence="1">
    <location>
        <begin position="46"/>
        <end position="66"/>
    </location>
</feature>
<evidence type="ECO:0000313" key="3">
    <source>
        <dbReference type="Proteomes" id="UP001234178"/>
    </source>
</evidence>
<gene>
    <name evidence="2" type="ORF">OUZ56_007295</name>
</gene>
<feature type="compositionally biased region" description="Basic residues" evidence="1">
    <location>
        <begin position="46"/>
        <end position="58"/>
    </location>
</feature>
<evidence type="ECO:0000256" key="1">
    <source>
        <dbReference type="SAM" id="MobiDB-lite"/>
    </source>
</evidence>
<name>A0ABQ9YY69_9CRUS</name>
<proteinExistence type="predicted"/>
<keyword evidence="3" id="KW-1185">Reference proteome</keyword>
<dbReference type="EMBL" id="JAOYFB010000001">
    <property type="protein sequence ID" value="KAK4005595.1"/>
    <property type="molecule type" value="Genomic_DNA"/>
</dbReference>
<reference evidence="2 3" key="1">
    <citation type="journal article" date="2023" name="Nucleic Acids Res.">
        <title>The hologenome of Daphnia magna reveals possible DNA methylation and microbiome-mediated evolution of the host genome.</title>
        <authorList>
            <person name="Chaturvedi A."/>
            <person name="Li X."/>
            <person name="Dhandapani V."/>
            <person name="Marshall H."/>
            <person name="Kissane S."/>
            <person name="Cuenca-Cambronero M."/>
            <person name="Asole G."/>
            <person name="Calvet F."/>
            <person name="Ruiz-Romero M."/>
            <person name="Marangio P."/>
            <person name="Guigo R."/>
            <person name="Rago D."/>
            <person name="Mirbahai L."/>
            <person name="Eastwood N."/>
            <person name="Colbourne J.K."/>
            <person name="Zhou J."/>
            <person name="Mallon E."/>
            <person name="Orsini L."/>
        </authorList>
    </citation>
    <scope>NUCLEOTIDE SEQUENCE [LARGE SCALE GENOMIC DNA]</scope>
    <source>
        <strain evidence="2">LRV0_1</strain>
    </source>
</reference>